<evidence type="ECO:0000256" key="1">
    <source>
        <dbReference type="SAM" id="SignalP"/>
    </source>
</evidence>
<gene>
    <name evidence="2" type="ORF">GCM10010302_42840</name>
</gene>
<dbReference type="RefSeq" id="WP_344161861.1">
    <property type="nucleotide sequence ID" value="NZ_BAAABV010000021.1"/>
</dbReference>
<feature type="signal peptide" evidence="1">
    <location>
        <begin position="1"/>
        <end position="32"/>
    </location>
</feature>
<feature type="chain" id="PRO_5045154350" description="Secreted protein" evidence="1">
    <location>
        <begin position="33"/>
        <end position="125"/>
    </location>
</feature>
<keyword evidence="3" id="KW-1185">Reference proteome</keyword>
<accession>A0ABN0VGP5</accession>
<organism evidence="2 3">
    <name type="scientific">Streptomyces polychromogenes</name>
    <dbReference type="NCBI Taxonomy" id="67342"/>
    <lineage>
        <taxon>Bacteria</taxon>
        <taxon>Bacillati</taxon>
        <taxon>Actinomycetota</taxon>
        <taxon>Actinomycetes</taxon>
        <taxon>Kitasatosporales</taxon>
        <taxon>Streptomycetaceae</taxon>
        <taxon>Streptomyces</taxon>
    </lineage>
</organism>
<evidence type="ECO:0008006" key="4">
    <source>
        <dbReference type="Google" id="ProtNLM"/>
    </source>
</evidence>
<dbReference type="Proteomes" id="UP001501867">
    <property type="component" value="Unassembled WGS sequence"/>
</dbReference>
<comment type="caution">
    <text evidence="2">The sequence shown here is derived from an EMBL/GenBank/DDBJ whole genome shotgun (WGS) entry which is preliminary data.</text>
</comment>
<reference evidence="2 3" key="1">
    <citation type="journal article" date="2019" name="Int. J. Syst. Evol. Microbiol.">
        <title>The Global Catalogue of Microorganisms (GCM) 10K type strain sequencing project: providing services to taxonomists for standard genome sequencing and annotation.</title>
        <authorList>
            <consortium name="The Broad Institute Genomics Platform"/>
            <consortium name="The Broad Institute Genome Sequencing Center for Infectious Disease"/>
            <person name="Wu L."/>
            <person name="Ma J."/>
        </authorList>
    </citation>
    <scope>NUCLEOTIDE SEQUENCE [LARGE SCALE GENOMIC DNA]</scope>
    <source>
        <strain evidence="2 3">JCM 4505</strain>
    </source>
</reference>
<dbReference type="EMBL" id="BAAABV010000021">
    <property type="protein sequence ID" value="GAA0299705.1"/>
    <property type="molecule type" value="Genomic_DNA"/>
</dbReference>
<evidence type="ECO:0000313" key="3">
    <source>
        <dbReference type="Proteomes" id="UP001501867"/>
    </source>
</evidence>
<protein>
    <recommendedName>
        <fullName evidence="4">Secreted protein</fullName>
    </recommendedName>
</protein>
<evidence type="ECO:0000313" key="2">
    <source>
        <dbReference type="EMBL" id="GAA0299705.1"/>
    </source>
</evidence>
<name>A0ABN0VGP5_9ACTN</name>
<keyword evidence="1" id="KW-0732">Signal</keyword>
<proteinExistence type="predicted"/>
<sequence length="125" mass="13556">MKNRFKMWSARLAAATVVVAGATLVPATSASAATPRYFTICNNGSDFTVQAEFPPAPGDFGWKSSWLNKGYCSLIDVQNKDQRVVIRARNASGQTYQVAKFTFPAERGVDVKVRGSYGSVITARS</sequence>